<organism evidence="1 2">
    <name type="scientific">Mesobacillus boroniphilus JCM 21738</name>
    <dbReference type="NCBI Taxonomy" id="1294265"/>
    <lineage>
        <taxon>Bacteria</taxon>
        <taxon>Bacillati</taxon>
        <taxon>Bacillota</taxon>
        <taxon>Bacilli</taxon>
        <taxon>Bacillales</taxon>
        <taxon>Bacillaceae</taxon>
        <taxon>Mesobacillus</taxon>
    </lineage>
</organism>
<evidence type="ECO:0000313" key="1">
    <source>
        <dbReference type="EMBL" id="GAE44051.1"/>
    </source>
</evidence>
<proteinExistence type="predicted"/>
<evidence type="ECO:0000313" key="2">
    <source>
        <dbReference type="Proteomes" id="UP000018949"/>
    </source>
</evidence>
<keyword evidence="2" id="KW-1185">Reference proteome</keyword>
<dbReference type="RefSeq" id="WP_243462862.1">
    <property type="nucleotide sequence ID" value="NZ_BAUW01000005.1"/>
</dbReference>
<dbReference type="Proteomes" id="UP000018949">
    <property type="component" value="Unassembled WGS sequence"/>
</dbReference>
<accession>W4RIE0</accession>
<dbReference type="eggNOG" id="ENOG502Z90T">
    <property type="taxonomic scope" value="Bacteria"/>
</dbReference>
<comment type="caution">
    <text evidence="1">The sequence shown here is derived from an EMBL/GenBank/DDBJ whole genome shotgun (WGS) entry which is preliminary data.</text>
</comment>
<dbReference type="EMBL" id="BAUW01000005">
    <property type="protein sequence ID" value="GAE44051.1"/>
    <property type="molecule type" value="Genomic_DNA"/>
</dbReference>
<protein>
    <submittedName>
        <fullName evidence="1">Uncharacterized protein</fullName>
    </submittedName>
</protein>
<gene>
    <name evidence="1" type="ORF">JCM21738_730</name>
</gene>
<reference evidence="1 2" key="1">
    <citation type="submission" date="2013-12" db="EMBL/GenBank/DDBJ databases">
        <title>NBRP : Genome information of microbial organism related human and environment.</title>
        <authorList>
            <person name="Hattori M."/>
            <person name="Oshima K."/>
            <person name="Inaba H."/>
            <person name="Suda W."/>
            <person name="Sakamoto M."/>
            <person name="Iino T."/>
            <person name="Kitahara M."/>
            <person name="Oshida Y."/>
            <person name="Iida T."/>
            <person name="Kudo T."/>
            <person name="Itoh T."/>
            <person name="Ahmed I."/>
            <person name="Ohkuma M."/>
        </authorList>
    </citation>
    <scope>NUCLEOTIDE SEQUENCE [LARGE SCALE GENOMIC DNA]</scope>
    <source>
        <strain evidence="1 2">JCM 21738</strain>
    </source>
</reference>
<name>W4RIE0_9BACI</name>
<dbReference type="AlphaFoldDB" id="W4RIE0"/>
<sequence length="270" mass="30547">MSNAEALQPIYEDKVKKILQLLGEGLSREEVAEQFQYATYRSMDSYMSRKNFVWDKKKGTYIPADARKASLETIVNFPSDKVRRIVMELNKEGADLKKVSLKVGFENHLEMARYMKSKGFEWSQVAGNYLSTSPTMTNDEESVATANSDASLEGSLSIGNGGVEQFLPLLEWLASNKEGLQSLLGASVASRQIPRFTLPGSFVTKSVHMTNTLDLMVRDFSKEKNINQRDIFEVALIESFRSMVTSEKLKHCYNKMPSKWISNGRNEEQL</sequence>